<protein>
    <submittedName>
        <fullName evidence="1">Uncharacterized protein</fullName>
    </submittedName>
</protein>
<gene>
    <name evidence="1" type="ORF">CDAR_103401</name>
</gene>
<reference evidence="1 2" key="1">
    <citation type="submission" date="2021-06" db="EMBL/GenBank/DDBJ databases">
        <title>Caerostris darwini draft genome.</title>
        <authorList>
            <person name="Kono N."/>
            <person name="Arakawa K."/>
        </authorList>
    </citation>
    <scope>NUCLEOTIDE SEQUENCE [LARGE SCALE GENOMIC DNA]</scope>
</reference>
<dbReference type="Proteomes" id="UP001054837">
    <property type="component" value="Unassembled WGS sequence"/>
</dbReference>
<sequence length="108" mass="12932">MKGKENAHDKNAFWRSATVHTRKKTSVKAFLLRINVKVHWHFEEKRNYREMKSLSKNSMSMLRIRHEWPAVPFFLWCQLEADCCVMLLKILIVLYGRHLACIKIFIKS</sequence>
<accession>A0AAV4WCR6</accession>
<name>A0AAV4WCR6_9ARAC</name>
<organism evidence="1 2">
    <name type="scientific">Caerostris darwini</name>
    <dbReference type="NCBI Taxonomy" id="1538125"/>
    <lineage>
        <taxon>Eukaryota</taxon>
        <taxon>Metazoa</taxon>
        <taxon>Ecdysozoa</taxon>
        <taxon>Arthropoda</taxon>
        <taxon>Chelicerata</taxon>
        <taxon>Arachnida</taxon>
        <taxon>Araneae</taxon>
        <taxon>Araneomorphae</taxon>
        <taxon>Entelegynae</taxon>
        <taxon>Araneoidea</taxon>
        <taxon>Araneidae</taxon>
        <taxon>Caerostris</taxon>
    </lineage>
</organism>
<evidence type="ECO:0000313" key="2">
    <source>
        <dbReference type="Proteomes" id="UP001054837"/>
    </source>
</evidence>
<evidence type="ECO:0000313" key="1">
    <source>
        <dbReference type="EMBL" id="GIY79398.1"/>
    </source>
</evidence>
<proteinExistence type="predicted"/>
<comment type="caution">
    <text evidence="1">The sequence shown here is derived from an EMBL/GenBank/DDBJ whole genome shotgun (WGS) entry which is preliminary data.</text>
</comment>
<dbReference type="AlphaFoldDB" id="A0AAV4WCR6"/>
<dbReference type="EMBL" id="BPLQ01014391">
    <property type="protein sequence ID" value="GIY79398.1"/>
    <property type="molecule type" value="Genomic_DNA"/>
</dbReference>
<keyword evidence="2" id="KW-1185">Reference proteome</keyword>